<dbReference type="HOGENOM" id="CLU_2953073_0_0_6"/>
<proteinExistence type="predicted"/>
<protein>
    <submittedName>
        <fullName evidence="2">Uncharacterized protein</fullName>
    </submittedName>
</protein>
<evidence type="ECO:0000313" key="3">
    <source>
        <dbReference type="Proteomes" id="UP000001485"/>
    </source>
</evidence>
<gene>
    <name evidence="2" type="ordered locus">NT01EI_3418</name>
</gene>
<feature type="region of interest" description="Disordered" evidence="1">
    <location>
        <begin position="1"/>
        <end position="25"/>
    </location>
</feature>
<name>C5BBU9_EDWI9</name>
<accession>C5BBU9</accession>
<evidence type="ECO:0000313" key="2">
    <source>
        <dbReference type="EMBL" id="ACR70555.1"/>
    </source>
</evidence>
<dbReference type="Proteomes" id="UP000001485">
    <property type="component" value="Chromosome"/>
</dbReference>
<reference evidence="3" key="1">
    <citation type="submission" date="2009-03" db="EMBL/GenBank/DDBJ databases">
        <title>Complete genome sequence of Edwardsiella ictaluri 93-146.</title>
        <authorList>
            <person name="Williams M.L."/>
            <person name="Gillaspy A.F."/>
            <person name="Dyer D.W."/>
            <person name="Thune R.L."/>
            <person name="Waldbieser G.C."/>
            <person name="Schuster S.C."/>
            <person name="Gipson J."/>
            <person name="Zaitshik J."/>
            <person name="Landry C."/>
            <person name="Lawrence M.L."/>
        </authorList>
    </citation>
    <scope>NUCLEOTIDE SEQUENCE [LARGE SCALE GENOMIC DNA]</scope>
    <source>
        <strain evidence="3">93-146</strain>
    </source>
</reference>
<reference evidence="2 3" key="2">
    <citation type="journal article" date="2012" name="J. Bacteriol.">
        <title>Genome Sequence of Edwardsiella ictaluri 93-146, a Strain Associated with a Natural Channel Catfish Outbreak of Enteric Septicemia of Catfish.</title>
        <authorList>
            <person name="Williams M.L."/>
            <person name="Gillaspy A.F."/>
            <person name="Dyer D.W."/>
            <person name="Thune R.L."/>
            <person name="Waldbieser G.C."/>
            <person name="Schuster S.C."/>
            <person name="Gipson J."/>
            <person name="Zaitshik J."/>
            <person name="Landry C."/>
            <person name="Banes M.M."/>
            <person name="Lawrence M.L."/>
        </authorList>
    </citation>
    <scope>NUCLEOTIDE SEQUENCE [LARGE SCALE GENOMIC DNA]</scope>
    <source>
        <strain evidence="2 3">93-146</strain>
    </source>
</reference>
<dbReference type="KEGG" id="eic:NT01EI_3418"/>
<sequence>MIKTKNKGMSQIGLSGENRKRTTANRSVNKAGPYIDINDLNIRLKNLLIRFIMIIEPSW</sequence>
<dbReference type="EMBL" id="CP001600">
    <property type="protein sequence ID" value="ACR70555.1"/>
    <property type="molecule type" value="Genomic_DNA"/>
</dbReference>
<dbReference type="AlphaFoldDB" id="C5BBU9"/>
<organism evidence="2 3">
    <name type="scientific">Edwardsiella ictaluri (strain 93-146)</name>
    <dbReference type="NCBI Taxonomy" id="634503"/>
    <lineage>
        <taxon>Bacteria</taxon>
        <taxon>Pseudomonadati</taxon>
        <taxon>Pseudomonadota</taxon>
        <taxon>Gammaproteobacteria</taxon>
        <taxon>Enterobacterales</taxon>
        <taxon>Hafniaceae</taxon>
        <taxon>Edwardsiella</taxon>
    </lineage>
</organism>
<evidence type="ECO:0000256" key="1">
    <source>
        <dbReference type="SAM" id="MobiDB-lite"/>
    </source>
</evidence>